<accession>A0AAD9UFN0</accession>
<dbReference type="InterPro" id="IPR010675">
    <property type="entry name" value="Bin3_C"/>
</dbReference>
<dbReference type="PANTHER" id="PTHR12315:SF0">
    <property type="entry name" value="7SK SNRNA METHYLPHOSPHATE CAPPING ENZYME"/>
    <property type="match status" value="1"/>
</dbReference>
<keyword evidence="10" id="KW-1185">Reference proteome</keyword>
<feature type="region of interest" description="Disordered" evidence="7">
    <location>
        <begin position="51"/>
        <end position="84"/>
    </location>
</feature>
<gene>
    <name evidence="9" type="ORF">NP493_156g05029</name>
</gene>
<feature type="compositionally biased region" description="Basic and acidic residues" evidence="7">
    <location>
        <begin position="282"/>
        <end position="292"/>
    </location>
</feature>
<evidence type="ECO:0000256" key="6">
    <source>
        <dbReference type="RuleBase" id="RU367087"/>
    </source>
</evidence>
<feature type="region of interest" description="Disordered" evidence="7">
    <location>
        <begin position="250"/>
        <end position="298"/>
    </location>
</feature>
<dbReference type="PANTHER" id="PTHR12315">
    <property type="entry name" value="BICOID-INTERACTING PROTEIN RELATED"/>
    <property type="match status" value="1"/>
</dbReference>
<dbReference type="Gene3D" id="3.40.50.150">
    <property type="entry name" value="Vaccinia Virus protein VP39"/>
    <property type="match status" value="1"/>
</dbReference>
<keyword evidence="3 6" id="KW-0808">Transferase</keyword>
<dbReference type="PROSITE" id="PS51515">
    <property type="entry name" value="BIN3_SAM"/>
    <property type="match status" value="1"/>
</dbReference>
<evidence type="ECO:0000256" key="1">
    <source>
        <dbReference type="ARBA" id="ARBA00008361"/>
    </source>
</evidence>
<organism evidence="9 10">
    <name type="scientific">Ridgeia piscesae</name>
    <name type="common">Tubeworm</name>
    <dbReference type="NCBI Taxonomy" id="27915"/>
    <lineage>
        <taxon>Eukaryota</taxon>
        <taxon>Metazoa</taxon>
        <taxon>Spiralia</taxon>
        <taxon>Lophotrochozoa</taxon>
        <taxon>Annelida</taxon>
        <taxon>Polychaeta</taxon>
        <taxon>Sedentaria</taxon>
        <taxon>Canalipalpata</taxon>
        <taxon>Sabellida</taxon>
        <taxon>Siboglinidae</taxon>
        <taxon>Ridgeia</taxon>
    </lineage>
</organism>
<dbReference type="EMBL" id="JAODUO010000156">
    <property type="protein sequence ID" value="KAK2187728.1"/>
    <property type="molecule type" value="Genomic_DNA"/>
</dbReference>
<dbReference type="EC" id="2.1.1.-" evidence="6"/>
<reference evidence="9" key="1">
    <citation type="journal article" date="2023" name="Mol. Biol. Evol.">
        <title>Third-Generation Sequencing Reveals the Adaptive Role of the Epigenome in Three Deep-Sea Polychaetes.</title>
        <authorList>
            <person name="Perez M."/>
            <person name="Aroh O."/>
            <person name="Sun Y."/>
            <person name="Lan Y."/>
            <person name="Juniper S.K."/>
            <person name="Young C.R."/>
            <person name="Angers B."/>
            <person name="Qian P.Y."/>
        </authorList>
    </citation>
    <scope>NUCLEOTIDE SEQUENCE</scope>
    <source>
        <strain evidence="9">R07B-5</strain>
    </source>
</reference>
<protein>
    <recommendedName>
        <fullName evidence="6">RNA methyltransferase</fullName>
        <ecNumber evidence="6">2.1.1.-</ecNumber>
    </recommendedName>
</protein>
<dbReference type="GO" id="GO:0008173">
    <property type="term" value="F:RNA methyltransferase activity"/>
    <property type="evidence" value="ECO:0007669"/>
    <property type="project" value="UniProtKB-UniRule"/>
</dbReference>
<proteinExistence type="inferred from homology"/>
<evidence type="ECO:0000256" key="3">
    <source>
        <dbReference type="ARBA" id="ARBA00022679"/>
    </source>
</evidence>
<name>A0AAD9UFN0_RIDPI</name>
<comment type="caution">
    <text evidence="9">The sequence shown here is derived from an EMBL/GenBank/DDBJ whole genome shotgun (WGS) entry which is preliminary data.</text>
</comment>
<feature type="compositionally biased region" description="Basic and acidic residues" evidence="7">
    <location>
        <begin position="712"/>
        <end position="738"/>
    </location>
</feature>
<dbReference type="InterPro" id="IPR029063">
    <property type="entry name" value="SAM-dependent_MTases_sf"/>
</dbReference>
<feature type="region of interest" description="Disordered" evidence="7">
    <location>
        <begin position="709"/>
        <end position="782"/>
    </location>
</feature>
<dbReference type="GO" id="GO:0040031">
    <property type="term" value="P:snRNA modification"/>
    <property type="evidence" value="ECO:0007669"/>
    <property type="project" value="TreeGrafter"/>
</dbReference>
<keyword evidence="2 6" id="KW-0489">Methyltransferase</keyword>
<evidence type="ECO:0000313" key="10">
    <source>
        <dbReference type="Proteomes" id="UP001209878"/>
    </source>
</evidence>
<keyword evidence="4 5" id="KW-0949">S-adenosyl-L-methionine</keyword>
<feature type="compositionally biased region" description="Basic and acidic residues" evidence="7">
    <location>
        <begin position="767"/>
        <end position="782"/>
    </location>
</feature>
<dbReference type="InterPro" id="IPR039772">
    <property type="entry name" value="Bin3-like"/>
</dbReference>
<dbReference type="SUPFAM" id="SSF53335">
    <property type="entry name" value="S-adenosyl-L-methionine-dependent methyltransferases"/>
    <property type="match status" value="1"/>
</dbReference>
<evidence type="ECO:0000256" key="2">
    <source>
        <dbReference type="ARBA" id="ARBA00022603"/>
    </source>
</evidence>
<dbReference type="InterPro" id="IPR024160">
    <property type="entry name" value="BIN3_SAM-bd_dom"/>
</dbReference>
<dbReference type="CDD" id="cd02440">
    <property type="entry name" value="AdoMet_MTases"/>
    <property type="match status" value="1"/>
</dbReference>
<sequence>MSVDIKTPTRTQFDHQEFPCCNKTMVKSDVEMPPTDSEVPVFEEVKLTPTDFGEADGASQWRSTGRLSATKRKRSSEKSGSSLIPFKKRFGRHGKEKVNAGKIILPTKFLLGGNITDPLNLNSMCDEEINRALNERTPQSSPLPTPVRRHQVQVFIPPNINDPLNLNSSEDVDLDLISPKGAMRKRRNKHKRKRFSMADTIEESCAETGSVDSKVKDIIDQAISQGTVQKTVTCRAVSTAELQSRDINKIVSPVIPQTSPKRKRKRTSSEHKSDTESTFSRQESEKSNKSDKSYSPYRPKFRKQLSMGVKHDRRPHPKDHLFTYGNYTRYYGYRNPNFDQDRRLKCLNQEWFDGKDALDIGCNVGHVTLSIARFLNPRKIIGVDIDGKLIRAAKKNIRYYLASQGDVEVGKFPVSNPVTFGPISAPPVCRNTENPGFPHNIMFNEANYVLETDEQLEAEKEEYDVILALSITKWIHLNWGDVGLKRFFRRIFRQLRPGGRLVLEPQAWPSYKRKKNLTETIEHNFSVIKFRPDQFTEYLLSREVGFSTCQTLDAPFNKSKGFRRPIQVFTKSIHGSLHTMTPLLYDVPRSSTSTPKTDLESLKWPTPAFGVDCDSSCTTTPNFEIGSCGGLTPCSSVTCSSATGTPYQAWSTNVTDSDSAMQSYCADSASNTPLHGFDFSAESVDADANCSLDTHVCEVDCTDEQQCPPGEEQAHEKCPPGEEQAREQCPLGKEETREQCPPGKEQAREQCPPGEEQAREQCPPGEELAHEHGETKEKSQTD</sequence>
<evidence type="ECO:0000259" key="8">
    <source>
        <dbReference type="PROSITE" id="PS51515"/>
    </source>
</evidence>
<dbReference type="GO" id="GO:0032259">
    <property type="term" value="P:methylation"/>
    <property type="evidence" value="ECO:0007669"/>
    <property type="project" value="UniProtKB-KW"/>
</dbReference>
<comment type="similarity">
    <text evidence="1 6">Belongs to the methyltransferase superfamily.</text>
</comment>
<dbReference type="GO" id="GO:0017069">
    <property type="term" value="F:snRNA binding"/>
    <property type="evidence" value="ECO:0007669"/>
    <property type="project" value="TreeGrafter"/>
</dbReference>
<evidence type="ECO:0000256" key="4">
    <source>
        <dbReference type="ARBA" id="ARBA00022691"/>
    </source>
</evidence>
<evidence type="ECO:0000256" key="5">
    <source>
        <dbReference type="PROSITE-ProRule" id="PRU00848"/>
    </source>
</evidence>
<dbReference type="GO" id="GO:0008171">
    <property type="term" value="F:O-methyltransferase activity"/>
    <property type="evidence" value="ECO:0007669"/>
    <property type="project" value="UniProtKB-UniRule"/>
</dbReference>
<feature type="domain" description="Bin3-type SAM" evidence="8">
    <location>
        <begin position="341"/>
        <end position="574"/>
    </location>
</feature>
<evidence type="ECO:0000256" key="7">
    <source>
        <dbReference type="SAM" id="MobiDB-lite"/>
    </source>
</evidence>
<dbReference type="Proteomes" id="UP001209878">
    <property type="component" value="Unassembled WGS sequence"/>
</dbReference>
<dbReference type="Pfam" id="PF06859">
    <property type="entry name" value="Bin3"/>
    <property type="match status" value="1"/>
</dbReference>
<evidence type="ECO:0000313" key="9">
    <source>
        <dbReference type="EMBL" id="KAK2187728.1"/>
    </source>
</evidence>
<dbReference type="AlphaFoldDB" id="A0AAD9UFN0"/>